<comment type="cofactor">
    <cofactor evidence="1 12">
        <name>Zn(2+)</name>
        <dbReference type="ChEBI" id="CHEBI:29105"/>
    </cofactor>
</comment>
<keyword evidence="7 12" id="KW-0378">Hydrolase</keyword>
<dbReference type="PROSITE" id="PS00903">
    <property type="entry name" value="CYT_DCMP_DEAMINASES_1"/>
    <property type="match status" value="1"/>
</dbReference>
<keyword evidence="6 12" id="KW-0479">Metal-binding</keyword>
<evidence type="ECO:0000256" key="7">
    <source>
        <dbReference type="ARBA" id="ARBA00022801"/>
    </source>
</evidence>
<dbReference type="InterPro" id="IPR016192">
    <property type="entry name" value="APOBEC/CMP_deaminase_Zn-bd"/>
</dbReference>
<dbReference type="SUPFAM" id="SSF53927">
    <property type="entry name" value="Cytidine deaminase-like"/>
    <property type="match status" value="1"/>
</dbReference>
<reference evidence="15" key="1">
    <citation type="journal article" date="2019" name="Int. J. Syst. Evol. Microbiol.">
        <title>The Global Catalogue of Microorganisms (GCM) 10K type strain sequencing project: providing services to taxonomists for standard genome sequencing and annotation.</title>
        <authorList>
            <consortium name="The Broad Institute Genomics Platform"/>
            <consortium name="The Broad Institute Genome Sequencing Center for Infectious Disease"/>
            <person name="Wu L."/>
            <person name="Ma J."/>
        </authorList>
    </citation>
    <scope>NUCLEOTIDE SEQUENCE [LARGE SCALE GENOMIC DNA]</scope>
    <source>
        <strain evidence="15">JCM 18472</strain>
    </source>
</reference>
<name>A0ABP9R9H6_9GAMM</name>
<comment type="catalytic activity">
    <reaction evidence="11 12">
        <text>cytidine + H2O + H(+) = uridine + NH4(+)</text>
        <dbReference type="Rhea" id="RHEA:16069"/>
        <dbReference type="ChEBI" id="CHEBI:15377"/>
        <dbReference type="ChEBI" id="CHEBI:15378"/>
        <dbReference type="ChEBI" id="CHEBI:16704"/>
        <dbReference type="ChEBI" id="CHEBI:17562"/>
        <dbReference type="ChEBI" id="CHEBI:28938"/>
        <dbReference type="EC" id="3.5.4.5"/>
    </reaction>
</comment>
<evidence type="ECO:0000256" key="9">
    <source>
        <dbReference type="ARBA" id="ARBA00032005"/>
    </source>
</evidence>
<dbReference type="InterPro" id="IPR002125">
    <property type="entry name" value="CMP_dCMP_dom"/>
</dbReference>
<dbReference type="NCBIfam" id="TIGR01354">
    <property type="entry name" value="cyt_deam_tetra"/>
    <property type="match status" value="1"/>
</dbReference>
<sequence length="140" mass="15235">MSTIDPSVVERLLAVRDQAYTPYSEHPVGALIETAAGRRYAGCNVEIANYKGLCAEAGAIAAMVANGERRIDTLYVIGPAEHLCTPCGDCRQRMREFASPATRIHVLDGRGQWLKSYTMDALLPDSFGPENIGKPSPMHD</sequence>
<dbReference type="InterPro" id="IPR006262">
    <property type="entry name" value="Cyt_deam_tetra"/>
</dbReference>
<evidence type="ECO:0000256" key="1">
    <source>
        <dbReference type="ARBA" id="ARBA00001947"/>
    </source>
</evidence>
<keyword evidence="15" id="KW-1185">Reference proteome</keyword>
<evidence type="ECO:0000256" key="12">
    <source>
        <dbReference type="RuleBase" id="RU364006"/>
    </source>
</evidence>
<dbReference type="EMBL" id="BAABKI010000012">
    <property type="protein sequence ID" value="GAA5173206.1"/>
    <property type="molecule type" value="Genomic_DNA"/>
</dbReference>
<accession>A0ABP9R9H6</accession>
<dbReference type="EC" id="3.5.4.5" evidence="4 12"/>
<dbReference type="PROSITE" id="PS51747">
    <property type="entry name" value="CYT_DCMP_DEAMINASES_2"/>
    <property type="match status" value="1"/>
</dbReference>
<comment type="caution">
    <text evidence="14">The sequence shown here is derived from an EMBL/GenBank/DDBJ whole genome shotgun (WGS) entry which is preliminary data.</text>
</comment>
<comment type="catalytic activity">
    <reaction evidence="10 12">
        <text>2'-deoxycytidine + H2O + H(+) = 2'-deoxyuridine + NH4(+)</text>
        <dbReference type="Rhea" id="RHEA:13433"/>
        <dbReference type="ChEBI" id="CHEBI:15377"/>
        <dbReference type="ChEBI" id="CHEBI:15378"/>
        <dbReference type="ChEBI" id="CHEBI:15698"/>
        <dbReference type="ChEBI" id="CHEBI:16450"/>
        <dbReference type="ChEBI" id="CHEBI:28938"/>
        <dbReference type="EC" id="3.5.4.5"/>
    </reaction>
</comment>
<evidence type="ECO:0000256" key="8">
    <source>
        <dbReference type="ARBA" id="ARBA00022833"/>
    </source>
</evidence>
<evidence type="ECO:0000256" key="3">
    <source>
        <dbReference type="ARBA" id="ARBA00006576"/>
    </source>
</evidence>
<dbReference type="RefSeq" id="WP_031384277.1">
    <property type="nucleotide sequence ID" value="NZ_BAABKI010000012.1"/>
</dbReference>
<dbReference type="Proteomes" id="UP001500074">
    <property type="component" value="Unassembled WGS sequence"/>
</dbReference>
<dbReference type="PANTHER" id="PTHR11644:SF2">
    <property type="entry name" value="CYTIDINE DEAMINASE"/>
    <property type="match status" value="1"/>
</dbReference>
<comment type="function">
    <text evidence="2 12">This enzyme scavenges exogenous and endogenous cytidine and 2'-deoxycytidine for UMP synthesis.</text>
</comment>
<dbReference type="PANTHER" id="PTHR11644">
    <property type="entry name" value="CYTIDINE DEAMINASE"/>
    <property type="match status" value="1"/>
</dbReference>
<keyword evidence="8 12" id="KW-0862">Zinc</keyword>
<evidence type="ECO:0000313" key="14">
    <source>
        <dbReference type="EMBL" id="GAA5173206.1"/>
    </source>
</evidence>
<feature type="domain" description="CMP/dCMP-type deaminase" evidence="13">
    <location>
        <begin position="3"/>
        <end position="130"/>
    </location>
</feature>
<organism evidence="14 15">
    <name type="scientific">Modicisalibacter zincidurans</name>
    <dbReference type="NCBI Taxonomy" id="1178777"/>
    <lineage>
        <taxon>Bacteria</taxon>
        <taxon>Pseudomonadati</taxon>
        <taxon>Pseudomonadota</taxon>
        <taxon>Gammaproteobacteria</taxon>
        <taxon>Oceanospirillales</taxon>
        <taxon>Halomonadaceae</taxon>
        <taxon>Modicisalibacter</taxon>
    </lineage>
</organism>
<dbReference type="Pfam" id="PF00383">
    <property type="entry name" value="dCMP_cyt_deam_1"/>
    <property type="match status" value="1"/>
</dbReference>
<evidence type="ECO:0000259" key="13">
    <source>
        <dbReference type="PROSITE" id="PS51747"/>
    </source>
</evidence>
<dbReference type="CDD" id="cd01283">
    <property type="entry name" value="cytidine_deaminase"/>
    <property type="match status" value="1"/>
</dbReference>
<evidence type="ECO:0000256" key="5">
    <source>
        <dbReference type="ARBA" id="ARBA00018266"/>
    </source>
</evidence>
<protein>
    <recommendedName>
        <fullName evidence="5 12">Cytidine deaminase</fullName>
        <ecNumber evidence="4 12">3.5.4.5</ecNumber>
    </recommendedName>
    <alternativeName>
        <fullName evidence="9 12">Cytidine aminohydrolase</fullName>
    </alternativeName>
</protein>
<comment type="similarity">
    <text evidence="3 12">Belongs to the cytidine and deoxycytidylate deaminase family.</text>
</comment>
<gene>
    <name evidence="14" type="ORF">GCM10023342_11350</name>
</gene>
<dbReference type="InterPro" id="IPR016193">
    <property type="entry name" value="Cytidine_deaminase-like"/>
</dbReference>
<evidence type="ECO:0000256" key="10">
    <source>
        <dbReference type="ARBA" id="ARBA00049252"/>
    </source>
</evidence>
<evidence type="ECO:0000256" key="2">
    <source>
        <dbReference type="ARBA" id="ARBA00003949"/>
    </source>
</evidence>
<evidence type="ECO:0000256" key="4">
    <source>
        <dbReference type="ARBA" id="ARBA00012783"/>
    </source>
</evidence>
<proteinExistence type="inferred from homology"/>
<evidence type="ECO:0000313" key="15">
    <source>
        <dbReference type="Proteomes" id="UP001500074"/>
    </source>
</evidence>
<dbReference type="NCBIfam" id="NF004064">
    <property type="entry name" value="PRK05578.1"/>
    <property type="match status" value="1"/>
</dbReference>
<dbReference type="InterPro" id="IPR050202">
    <property type="entry name" value="Cyt/Deoxycyt_deaminase"/>
</dbReference>
<evidence type="ECO:0000256" key="11">
    <source>
        <dbReference type="ARBA" id="ARBA00049558"/>
    </source>
</evidence>
<evidence type="ECO:0000256" key="6">
    <source>
        <dbReference type="ARBA" id="ARBA00022723"/>
    </source>
</evidence>
<dbReference type="Gene3D" id="3.40.140.10">
    <property type="entry name" value="Cytidine Deaminase, domain 2"/>
    <property type="match status" value="1"/>
</dbReference>